<dbReference type="InterPro" id="IPR036388">
    <property type="entry name" value="WH-like_DNA-bd_sf"/>
</dbReference>
<reference evidence="8" key="1">
    <citation type="journal article" date="2014" name="Int. J. Syst. Evol. Microbiol.">
        <title>Complete genome sequence of Corynebacterium casei LMG S-19264T (=DSM 44701T), isolated from a smear-ripened cheese.</title>
        <authorList>
            <consortium name="US DOE Joint Genome Institute (JGI-PGF)"/>
            <person name="Walter F."/>
            <person name="Albersmeier A."/>
            <person name="Kalinowski J."/>
            <person name="Ruckert C."/>
        </authorList>
    </citation>
    <scope>NUCLEOTIDE SEQUENCE</scope>
    <source>
        <strain evidence="8">JCM 14371</strain>
    </source>
</reference>
<dbReference type="Pfam" id="PF04542">
    <property type="entry name" value="Sigma70_r2"/>
    <property type="match status" value="1"/>
</dbReference>
<keyword evidence="5" id="KW-0804">Transcription</keyword>
<comment type="caution">
    <text evidence="8">The sequence shown here is derived from an EMBL/GenBank/DDBJ whole genome shotgun (WGS) entry which is preliminary data.</text>
</comment>
<dbReference type="SUPFAM" id="SSF88946">
    <property type="entry name" value="Sigma2 domain of RNA polymerase sigma factors"/>
    <property type="match status" value="1"/>
</dbReference>
<dbReference type="Pfam" id="PF08281">
    <property type="entry name" value="Sigma70_r4_2"/>
    <property type="match status" value="1"/>
</dbReference>
<evidence type="ECO:0000259" key="6">
    <source>
        <dbReference type="Pfam" id="PF04542"/>
    </source>
</evidence>
<dbReference type="RefSeq" id="WP_229670698.1">
    <property type="nucleotide sequence ID" value="NZ_BMOE01000001.1"/>
</dbReference>
<dbReference type="InterPro" id="IPR007627">
    <property type="entry name" value="RNA_pol_sigma70_r2"/>
</dbReference>
<evidence type="ECO:0000256" key="5">
    <source>
        <dbReference type="ARBA" id="ARBA00023163"/>
    </source>
</evidence>
<evidence type="ECO:0000313" key="8">
    <source>
        <dbReference type="EMBL" id="GGJ64319.1"/>
    </source>
</evidence>
<dbReference type="PANTHER" id="PTHR43133">
    <property type="entry name" value="RNA POLYMERASE ECF-TYPE SIGMA FACTO"/>
    <property type="match status" value="1"/>
</dbReference>
<dbReference type="InterPro" id="IPR014284">
    <property type="entry name" value="RNA_pol_sigma-70_dom"/>
</dbReference>
<dbReference type="GO" id="GO:0016987">
    <property type="term" value="F:sigma factor activity"/>
    <property type="evidence" value="ECO:0007669"/>
    <property type="project" value="UniProtKB-KW"/>
</dbReference>
<evidence type="ECO:0000256" key="3">
    <source>
        <dbReference type="ARBA" id="ARBA00023082"/>
    </source>
</evidence>
<dbReference type="InterPro" id="IPR039425">
    <property type="entry name" value="RNA_pol_sigma-70-like"/>
</dbReference>
<dbReference type="PANTHER" id="PTHR43133:SF8">
    <property type="entry name" value="RNA POLYMERASE SIGMA FACTOR HI_1459-RELATED"/>
    <property type="match status" value="1"/>
</dbReference>
<dbReference type="InterPro" id="IPR013324">
    <property type="entry name" value="RNA_pol_sigma_r3/r4-like"/>
</dbReference>
<dbReference type="SUPFAM" id="SSF88659">
    <property type="entry name" value="Sigma3 and sigma4 domains of RNA polymerase sigma factors"/>
    <property type="match status" value="1"/>
</dbReference>
<keyword evidence="4" id="KW-0238">DNA-binding</keyword>
<keyword evidence="3" id="KW-0731">Sigma factor</keyword>
<evidence type="ECO:0000313" key="9">
    <source>
        <dbReference type="Proteomes" id="UP000635726"/>
    </source>
</evidence>
<comment type="similarity">
    <text evidence="1">Belongs to the sigma-70 factor family. ECF subfamily.</text>
</comment>
<keyword evidence="2" id="KW-0805">Transcription regulation</keyword>
<dbReference type="EMBL" id="BMOE01000001">
    <property type="protein sequence ID" value="GGJ64319.1"/>
    <property type="molecule type" value="Genomic_DNA"/>
</dbReference>
<dbReference type="AlphaFoldDB" id="A0A917P6S5"/>
<evidence type="ECO:0000259" key="7">
    <source>
        <dbReference type="Pfam" id="PF08281"/>
    </source>
</evidence>
<dbReference type="GO" id="GO:0006352">
    <property type="term" value="P:DNA-templated transcription initiation"/>
    <property type="evidence" value="ECO:0007669"/>
    <property type="project" value="InterPro"/>
</dbReference>
<name>A0A917P6S5_9DEIO</name>
<accession>A0A917P6S5</accession>
<reference evidence="8" key="2">
    <citation type="submission" date="2020-09" db="EMBL/GenBank/DDBJ databases">
        <authorList>
            <person name="Sun Q."/>
            <person name="Ohkuma M."/>
        </authorList>
    </citation>
    <scope>NUCLEOTIDE SEQUENCE</scope>
    <source>
        <strain evidence="8">JCM 14371</strain>
    </source>
</reference>
<dbReference type="InterPro" id="IPR013249">
    <property type="entry name" value="RNA_pol_sigma70_r4_t2"/>
</dbReference>
<dbReference type="CDD" id="cd06171">
    <property type="entry name" value="Sigma70_r4"/>
    <property type="match status" value="1"/>
</dbReference>
<dbReference type="Gene3D" id="1.10.10.10">
    <property type="entry name" value="Winged helix-like DNA-binding domain superfamily/Winged helix DNA-binding domain"/>
    <property type="match status" value="1"/>
</dbReference>
<evidence type="ECO:0000256" key="4">
    <source>
        <dbReference type="ARBA" id="ARBA00023125"/>
    </source>
</evidence>
<dbReference type="InterPro" id="IPR013325">
    <property type="entry name" value="RNA_pol_sigma_r2"/>
</dbReference>
<dbReference type="GO" id="GO:0003677">
    <property type="term" value="F:DNA binding"/>
    <property type="evidence" value="ECO:0007669"/>
    <property type="project" value="UniProtKB-KW"/>
</dbReference>
<sequence>MTLTDEDLIAQMAQGQQDALRELHQRYAPYLFSLGRRMLQDPTETENCVQDAFLNAWKAALRFDRNLASAKTWLVTIAHRRFLQALRDRPDTGYAIEDWDSPTRSPDQTDKIMAERAVSILTPDERRLVELAYYQGHSHAEVAEVTGIPLGTVKTRLRAALARMKTHLGGE</sequence>
<protein>
    <submittedName>
        <fullName evidence="8">RNA polymerase sigma E protein</fullName>
    </submittedName>
</protein>
<dbReference type="Proteomes" id="UP000635726">
    <property type="component" value="Unassembled WGS sequence"/>
</dbReference>
<evidence type="ECO:0000256" key="2">
    <source>
        <dbReference type="ARBA" id="ARBA00023015"/>
    </source>
</evidence>
<proteinExistence type="inferred from homology"/>
<dbReference type="Gene3D" id="1.10.1740.10">
    <property type="match status" value="1"/>
</dbReference>
<evidence type="ECO:0000256" key="1">
    <source>
        <dbReference type="ARBA" id="ARBA00010641"/>
    </source>
</evidence>
<feature type="domain" description="RNA polymerase sigma-70 region 2" evidence="6">
    <location>
        <begin position="23"/>
        <end position="89"/>
    </location>
</feature>
<organism evidence="8 9">
    <name type="scientific">Deinococcus aquiradiocola</name>
    <dbReference type="NCBI Taxonomy" id="393059"/>
    <lineage>
        <taxon>Bacteria</taxon>
        <taxon>Thermotogati</taxon>
        <taxon>Deinococcota</taxon>
        <taxon>Deinococci</taxon>
        <taxon>Deinococcales</taxon>
        <taxon>Deinococcaceae</taxon>
        <taxon>Deinococcus</taxon>
    </lineage>
</organism>
<keyword evidence="9" id="KW-1185">Reference proteome</keyword>
<dbReference type="NCBIfam" id="TIGR02937">
    <property type="entry name" value="sigma70-ECF"/>
    <property type="match status" value="1"/>
</dbReference>
<gene>
    <name evidence="8" type="ORF">GCM10008939_05280</name>
</gene>
<feature type="domain" description="RNA polymerase sigma factor 70 region 4 type 2" evidence="7">
    <location>
        <begin position="115"/>
        <end position="164"/>
    </location>
</feature>